<dbReference type="GO" id="GO:0007264">
    <property type="term" value="P:small GTPase-mediated signal transduction"/>
    <property type="evidence" value="ECO:0007669"/>
    <property type="project" value="TreeGrafter"/>
</dbReference>
<dbReference type="GO" id="GO:0035091">
    <property type="term" value="F:phosphatidylinositol binding"/>
    <property type="evidence" value="ECO:0007669"/>
    <property type="project" value="InterPro"/>
</dbReference>
<dbReference type="Pfam" id="PF00620">
    <property type="entry name" value="RhoGAP"/>
    <property type="match status" value="1"/>
</dbReference>
<dbReference type="GO" id="GO:0005096">
    <property type="term" value="F:GTPase activator activity"/>
    <property type="evidence" value="ECO:0007669"/>
    <property type="project" value="UniProtKB-KW"/>
</dbReference>
<protein>
    <recommendedName>
        <fullName evidence="3">Rho-GAP domain-containing protein</fullName>
    </recommendedName>
</protein>
<accession>A0A811KLQ7</accession>
<dbReference type="SMART" id="SM00324">
    <property type="entry name" value="RhoGAP"/>
    <property type="match status" value="1"/>
</dbReference>
<dbReference type="InterPro" id="IPR036871">
    <property type="entry name" value="PX_dom_sf"/>
</dbReference>
<proteinExistence type="predicted"/>
<dbReference type="OrthoDB" id="79452at2759"/>
<dbReference type="Proteomes" id="UP000614601">
    <property type="component" value="Unassembled WGS sequence"/>
</dbReference>
<evidence type="ECO:0000259" key="3">
    <source>
        <dbReference type="PROSITE" id="PS50238"/>
    </source>
</evidence>
<feature type="region of interest" description="Disordered" evidence="2">
    <location>
        <begin position="414"/>
        <end position="435"/>
    </location>
</feature>
<dbReference type="PROSITE" id="PS50238">
    <property type="entry name" value="RHOGAP"/>
    <property type="match status" value="1"/>
</dbReference>
<dbReference type="Gene3D" id="3.30.1520.10">
    <property type="entry name" value="Phox-like domain"/>
    <property type="match status" value="1"/>
</dbReference>
<dbReference type="EMBL" id="CAJFDH010000003">
    <property type="protein sequence ID" value="CAD5215804.1"/>
    <property type="molecule type" value="Genomic_DNA"/>
</dbReference>
<keyword evidence="1" id="KW-0343">GTPase activation</keyword>
<reference evidence="4" key="1">
    <citation type="submission" date="2020-09" db="EMBL/GenBank/DDBJ databases">
        <authorList>
            <person name="Kikuchi T."/>
        </authorList>
    </citation>
    <scope>NUCLEOTIDE SEQUENCE</scope>
    <source>
        <strain evidence="4">SH1</strain>
    </source>
</reference>
<dbReference type="Gene3D" id="1.10.555.10">
    <property type="entry name" value="Rho GTPase activation protein"/>
    <property type="match status" value="1"/>
</dbReference>
<evidence type="ECO:0000313" key="4">
    <source>
        <dbReference type="EMBL" id="CAD5215804.1"/>
    </source>
</evidence>
<gene>
    <name evidence="4" type="ORF">BOKJ2_LOCUS6276</name>
</gene>
<dbReference type="EMBL" id="CAJFCW020000003">
    <property type="protein sequence ID" value="CAG9104803.1"/>
    <property type="molecule type" value="Genomic_DNA"/>
</dbReference>
<evidence type="ECO:0000313" key="5">
    <source>
        <dbReference type="Proteomes" id="UP000614601"/>
    </source>
</evidence>
<comment type="caution">
    <text evidence="4">The sequence shown here is derived from an EMBL/GenBank/DDBJ whole genome shotgun (WGS) entry which is preliminary data.</text>
</comment>
<dbReference type="PANTHER" id="PTHR15729">
    <property type="entry name" value="CDC42 GTPASE-ACTIVATING PROTEIN"/>
    <property type="match status" value="1"/>
</dbReference>
<evidence type="ECO:0000256" key="2">
    <source>
        <dbReference type="SAM" id="MobiDB-lite"/>
    </source>
</evidence>
<organism evidence="4 5">
    <name type="scientific">Bursaphelenchus okinawaensis</name>
    <dbReference type="NCBI Taxonomy" id="465554"/>
    <lineage>
        <taxon>Eukaryota</taxon>
        <taxon>Metazoa</taxon>
        <taxon>Ecdysozoa</taxon>
        <taxon>Nematoda</taxon>
        <taxon>Chromadorea</taxon>
        <taxon>Rhabditida</taxon>
        <taxon>Tylenchina</taxon>
        <taxon>Tylenchomorpha</taxon>
        <taxon>Aphelenchoidea</taxon>
        <taxon>Aphelenchoididae</taxon>
        <taxon>Bursaphelenchus</taxon>
    </lineage>
</organism>
<sequence>MDECIDSEFSERSSSGLTFSTRDIHAHYDQIFFSNTSIQLTDARPKQDKYLIKVQCNNQTWSIDKSILEFYDLDEQIHNCTFTRKYSNLLSLSSELFDLENRRKGTIEDIKRVIAEYIDKLNVLIEDNIKVLSCLHVLNFLEMNNSGEHTFSACASSSEDQVKTNKSYFSRIKSSFKQNKLKHGKVFGVDLSLHMQKHNEKVPCIVYDCVTFIENHLSRGIYRISSVSSQINQLKELYDEKRTAQFEFDKFTDVNAVACLLKMYFRLLPHRLLNPLPEDVMFMKSESVQDQISDIRLFLNTLEPDHYRTTAFLIRHLKLISDKADSTNMDAANLALVWSPNLFKIKSTKDQITNMNGQNRSVELMIRHYREIFELLSIDHPLEMHQSSDGSYGIITTQEDTDYSNIRNYTGFSPSPKKFKHKRVRSEEPPPKSFMSSFRRNLKVLGNNMKSSFRNLVKVGNTSLASSESGSVEYVSHRPPQMDTMSASLSMQIEKNILHIHRQSGRNSPYASISLKDVKVPKAEMDTFSTDSLPFEASRYDNLENKRPMSG</sequence>
<dbReference type="InterPro" id="IPR000198">
    <property type="entry name" value="RhoGAP_dom"/>
</dbReference>
<name>A0A811KLQ7_9BILA</name>
<dbReference type="AlphaFoldDB" id="A0A811KLQ7"/>
<dbReference type="PANTHER" id="PTHR15729:SF10">
    <property type="entry name" value="GTPASE-ACTIVATING PROTEIN CDGAPR"/>
    <property type="match status" value="1"/>
</dbReference>
<dbReference type="SUPFAM" id="SSF48350">
    <property type="entry name" value="GTPase activation domain, GAP"/>
    <property type="match status" value="1"/>
</dbReference>
<feature type="domain" description="Rho-GAP" evidence="3">
    <location>
        <begin position="189"/>
        <end position="373"/>
    </location>
</feature>
<keyword evidence="5" id="KW-1185">Reference proteome</keyword>
<dbReference type="Proteomes" id="UP000783686">
    <property type="component" value="Unassembled WGS sequence"/>
</dbReference>
<evidence type="ECO:0000256" key="1">
    <source>
        <dbReference type="ARBA" id="ARBA00022468"/>
    </source>
</evidence>
<dbReference type="InterPro" id="IPR008936">
    <property type="entry name" value="Rho_GTPase_activation_prot"/>
</dbReference>
<dbReference type="InterPro" id="IPR051576">
    <property type="entry name" value="PX-Rho_GAP"/>
</dbReference>